<name>A0A5J5BWR8_9ASTE</name>
<dbReference type="Proteomes" id="UP000325577">
    <property type="component" value="Linkage Group LG10"/>
</dbReference>
<dbReference type="Pfam" id="PF22486">
    <property type="entry name" value="MATH_2"/>
    <property type="match status" value="2"/>
</dbReference>
<feature type="domain" description="MATH" evidence="1">
    <location>
        <begin position="30"/>
        <end position="165"/>
    </location>
</feature>
<dbReference type="SUPFAM" id="SSF49599">
    <property type="entry name" value="TRAF domain-like"/>
    <property type="match status" value="2"/>
</dbReference>
<dbReference type="PANTHER" id="PTHR46162:SF40">
    <property type="entry name" value="TRAF-LIKE FAMILY PROTEIN"/>
    <property type="match status" value="1"/>
</dbReference>
<gene>
    <name evidence="2" type="ORF">F0562_020788</name>
</gene>
<dbReference type="PROSITE" id="PS50144">
    <property type="entry name" value="MATH"/>
    <property type="match status" value="2"/>
</dbReference>
<dbReference type="EMBL" id="CM018033">
    <property type="protein sequence ID" value="KAA8545761.1"/>
    <property type="molecule type" value="Genomic_DNA"/>
</dbReference>
<dbReference type="SMART" id="SM00061">
    <property type="entry name" value="MATH"/>
    <property type="match status" value="1"/>
</dbReference>
<evidence type="ECO:0000313" key="2">
    <source>
        <dbReference type="EMBL" id="KAA8545761.1"/>
    </source>
</evidence>
<dbReference type="CDD" id="cd00121">
    <property type="entry name" value="MATH"/>
    <property type="match status" value="2"/>
</dbReference>
<dbReference type="PANTHER" id="PTHR46162">
    <property type="entry name" value="TRAF-LIKE FAMILY PROTEIN"/>
    <property type="match status" value="1"/>
</dbReference>
<keyword evidence="3" id="KW-1185">Reference proteome</keyword>
<dbReference type="AlphaFoldDB" id="A0A5J5BWR8"/>
<proteinExistence type="predicted"/>
<dbReference type="InterPro" id="IPR002083">
    <property type="entry name" value="MATH/TRAF_dom"/>
</dbReference>
<protein>
    <recommendedName>
        <fullName evidence="1">MATH domain-containing protein</fullName>
    </recommendedName>
</protein>
<feature type="domain" description="MATH" evidence="1">
    <location>
        <begin position="185"/>
        <end position="307"/>
    </location>
</feature>
<sequence>MAKNSCRAIVPFENNDIDGEVSRSLRAVRPAHYLLNIQSFSTFYETDIENYETGDFEAGGYKWKLCLYPNGNKKRNVNDHISLYLVISDTKNLPHGWEVNIQFKFFVFDHIKDKYLTVQDGGGRVRRFHAIKTEWGFDQFLSLDTFKNVSNGYLCDDSCILGAEVFVIHYAGEGECLSLIKAPAGNIYTWKVHNFSALSKEELSSEEFKTGKGKWYDFFFVFLEFCCSQLKSIIYVASRNELRTLTLYPKGTASVEGESLSLFLSIADSATLPLNRKIYAKYKLRIRDQLNNKHKEREGENHISLLF</sequence>
<accession>A0A5J5BWR8</accession>
<dbReference type="OrthoDB" id="1883087at2759"/>
<reference evidence="2 3" key="1">
    <citation type="submission" date="2019-09" db="EMBL/GenBank/DDBJ databases">
        <title>A chromosome-level genome assembly of the Chinese tupelo Nyssa sinensis.</title>
        <authorList>
            <person name="Yang X."/>
            <person name="Kang M."/>
            <person name="Yang Y."/>
            <person name="Xiong H."/>
            <person name="Wang M."/>
            <person name="Zhang Z."/>
            <person name="Wang Z."/>
            <person name="Wu H."/>
            <person name="Ma T."/>
            <person name="Liu J."/>
            <person name="Xi Z."/>
        </authorList>
    </citation>
    <scope>NUCLEOTIDE SEQUENCE [LARGE SCALE GENOMIC DNA]</scope>
    <source>
        <strain evidence="2">J267</strain>
        <tissue evidence="2">Leaf</tissue>
    </source>
</reference>
<dbReference type="Gene3D" id="2.60.210.10">
    <property type="entry name" value="Apoptosis, Tumor Necrosis Factor Receptor Associated Protein 2, Chain A"/>
    <property type="match status" value="2"/>
</dbReference>
<evidence type="ECO:0000313" key="3">
    <source>
        <dbReference type="Proteomes" id="UP000325577"/>
    </source>
</evidence>
<evidence type="ECO:0000259" key="1">
    <source>
        <dbReference type="PROSITE" id="PS50144"/>
    </source>
</evidence>
<organism evidence="2 3">
    <name type="scientific">Nyssa sinensis</name>
    <dbReference type="NCBI Taxonomy" id="561372"/>
    <lineage>
        <taxon>Eukaryota</taxon>
        <taxon>Viridiplantae</taxon>
        <taxon>Streptophyta</taxon>
        <taxon>Embryophyta</taxon>
        <taxon>Tracheophyta</taxon>
        <taxon>Spermatophyta</taxon>
        <taxon>Magnoliopsida</taxon>
        <taxon>eudicotyledons</taxon>
        <taxon>Gunneridae</taxon>
        <taxon>Pentapetalae</taxon>
        <taxon>asterids</taxon>
        <taxon>Cornales</taxon>
        <taxon>Nyssaceae</taxon>
        <taxon>Nyssa</taxon>
    </lineage>
</organism>
<dbReference type="InterPro" id="IPR008974">
    <property type="entry name" value="TRAF-like"/>
</dbReference>